<organism evidence="1">
    <name type="scientific">Candidatus Kentrum sp. TC</name>
    <dbReference type="NCBI Taxonomy" id="2126339"/>
    <lineage>
        <taxon>Bacteria</taxon>
        <taxon>Pseudomonadati</taxon>
        <taxon>Pseudomonadota</taxon>
        <taxon>Gammaproteobacteria</taxon>
        <taxon>Candidatus Kentrum</taxon>
    </lineage>
</organism>
<dbReference type="AlphaFoldDB" id="A0A450Y954"/>
<evidence type="ECO:0008006" key="3">
    <source>
        <dbReference type="Google" id="ProtNLM"/>
    </source>
</evidence>
<dbReference type="EMBL" id="CAADFT010000003">
    <property type="protein sequence ID" value="VFK38965.1"/>
    <property type="molecule type" value="Genomic_DNA"/>
</dbReference>
<protein>
    <recommendedName>
        <fullName evidence="3">Transposase</fullName>
    </recommendedName>
</protein>
<sequence>MRIWRGSICLEKAFSYFDYDLFRAKKGRYGLMRIKTLRKMAYGFRDMEFLELEIKAPHETKYALVG</sequence>
<evidence type="ECO:0000313" key="1">
    <source>
        <dbReference type="EMBL" id="VFK38072.1"/>
    </source>
</evidence>
<gene>
    <name evidence="1" type="ORF">BECKTC1821D_GA0114238_100351</name>
    <name evidence="2" type="ORF">BECKTC1821E_GA0114239_100355</name>
</gene>
<reference evidence="1" key="1">
    <citation type="submission" date="2019-02" db="EMBL/GenBank/DDBJ databases">
        <authorList>
            <person name="Gruber-Vodicka R. H."/>
            <person name="Seah K. B. B."/>
        </authorList>
    </citation>
    <scope>NUCLEOTIDE SEQUENCE</scope>
    <source>
        <strain evidence="1">BECK_BZ123</strain>
        <strain evidence="2">BECK_BZ125</strain>
    </source>
</reference>
<evidence type="ECO:0000313" key="2">
    <source>
        <dbReference type="EMBL" id="VFK38965.1"/>
    </source>
</evidence>
<name>A0A450Y954_9GAMM</name>
<proteinExistence type="predicted"/>
<accession>A0A450Y954</accession>
<dbReference type="EMBL" id="CAADFS010000003">
    <property type="protein sequence ID" value="VFK38072.1"/>
    <property type="molecule type" value="Genomic_DNA"/>
</dbReference>